<evidence type="ECO:0000313" key="2">
    <source>
        <dbReference type="Proteomes" id="UP000048984"/>
    </source>
</evidence>
<protein>
    <recommendedName>
        <fullName evidence="3">DUF4089 domain-containing protein</fullName>
    </recommendedName>
</protein>
<evidence type="ECO:0008006" key="3">
    <source>
        <dbReference type="Google" id="ProtNLM"/>
    </source>
</evidence>
<proteinExistence type="predicted"/>
<comment type="caution">
    <text evidence="1">The sequence shown here is derived from an EMBL/GenBank/DDBJ whole genome shotgun (WGS) entry which is preliminary data.</text>
</comment>
<keyword evidence="2" id="KW-1185">Reference proteome</keyword>
<organism evidence="1 2">
    <name type="scientific">Prosthecodimorpha hirschii</name>
    <dbReference type="NCBI Taxonomy" id="665126"/>
    <lineage>
        <taxon>Bacteria</taxon>
        <taxon>Pseudomonadati</taxon>
        <taxon>Pseudomonadota</taxon>
        <taxon>Alphaproteobacteria</taxon>
        <taxon>Hyphomicrobiales</taxon>
        <taxon>Ancalomicrobiaceae</taxon>
        <taxon>Prosthecodimorpha</taxon>
    </lineage>
</organism>
<reference evidence="1 2" key="1">
    <citation type="submission" date="2015-09" db="EMBL/GenBank/DDBJ databases">
        <authorList>
            <person name="Jackson K.R."/>
            <person name="Lunt B.L."/>
            <person name="Fisher J.N.B."/>
            <person name="Gardner A.V."/>
            <person name="Bailey M.E."/>
            <person name="Deus L.M."/>
            <person name="Earl A.S."/>
            <person name="Gibby P.D."/>
            <person name="Hartmann K.A."/>
            <person name="Liu J.E."/>
            <person name="Manci A.M."/>
            <person name="Nielsen D.A."/>
            <person name="Solomon M.B."/>
            <person name="Breakwell D.P."/>
            <person name="Burnett S.H."/>
            <person name="Grose J.H."/>
        </authorList>
    </citation>
    <scope>NUCLEOTIDE SEQUENCE [LARGE SCALE GENOMIC DNA]</scope>
    <source>
        <strain evidence="1 2">16</strain>
    </source>
</reference>
<dbReference type="RefSeq" id="WP_054359727.1">
    <property type="nucleotide sequence ID" value="NZ_LJYW01000001.1"/>
</dbReference>
<accession>A0A0P6W572</accession>
<sequence length="69" mass="7741">MSRPIEKPAAKATTEEIALLVKLARLDPAPAQFDEIVEAYGFIQEMTARLHTHFDFSAEPAHVFTPVKF</sequence>
<dbReference type="STRING" id="665126.ABB55_16200"/>
<gene>
    <name evidence="1" type="ORF">ABB55_16200</name>
</gene>
<dbReference type="AlphaFoldDB" id="A0A0P6W572"/>
<evidence type="ECO:0000313" key="1">
    <source>
        <dbReference type="EMBL" id="KPL53563.1"/>
    </source>
</evidence>
<name>A0A0P6W572_9HYPH</name>
<reference evidence="1 2" key="2">
    <citation type="submission" date="2015-10" db="EMBL/GenBank/DDBJ databases">
        <title>Draft Genome Sequence of Prosthecomicrobium hirschii ATCC 27832.</title>
        <authorList>
            <person name="Daniel J."/>
            <person name="Givan S.A."/>
            <person name="Brun Y.V."/>
            <person name="Brown P.J."/>
        </authorList>
    </citation>
    <scope>NUCLEOTIDE SEQUENCE [LARGE SCALE GENOMIC DNA]</scope>
    <source>
        <strain evidence="1 2">16</strain>
    </source>
</reference>
<dbReference type="Proteomes" id="UP000048984">
    <property type="component" value="Unassembled WGS sequence"/>
</dbReference>
<dbReference type="EMBL" id="LJYW01000001">
    <property type="protein sequence ID" value="KPL53563.1"/>
    <property type="molecule type" value="Genomic_DNA"/>
</dbReference>